<evidence type="ECO:0000256" key="9">
    <source>
        <dbReference type="ARBA" id="ARBA00030268"/>
    </source>
</evidence>
<dbReference type="EMBL" id="LGRX02011087">
    <property type="protein sequence ID" value="KAK3269282.1"/>
    <property type="molecule type" value="Genomic_DNA"/>
</dbReference>
<comment type="caution">
    <text evidence="11">The sequence shown here is derived from an EMBL/GenBank/DDBJ whole genome shotgun (WGS) entry which is preliminary data.</text>
</comment>
<proteinExistence type="inferred from homology"/>
<dbReference type="Pfam" id="PF00579">
    <property type="entry name" value="tRNA-synt_1b"/>
    <property type="match status" value="1"/>
</dbReference>
<dbReference type="GO" id="GO:0006436">
    <property type="term" value="P:tryptophanyl-tRNA aminoacylation"/>
    <property type="evidence" value="ECO:0007669"/>
    <property type="project" value="InterPro"/>
</dbReference>
<dbReference type="FunFam" id="1.10.240.10:FF:000002">
    <property type="entry name" value="Tryptophan--tRNA ligase"/>
    <property type="match status" value="1"/>
</dbReference>
<dbReference type="EC" id="6.1.1.2" evidence="3"/>
<sequence length="244" mass="27025">MIQFKEKAKKQGEEANVGLGLLGYPVLMASDILLYDADLVPVGEDQRQHLELTRDIAGRINDIYGGKKWKKMGGRGGRILKVPEALIPPAGARVMSLVDGTSKMSKSAEAEGSRLNLTDTPDIIARKIKRCKTDQFEGLEFGNPDRPEATNLLTIYQLMTGMTQEEVLAEVSAMRWGDFKPILTDACVAHLSPIQERYNECMADPAYLDSVLRSGAEAANEQAERTLFKVKQAMGFMPPFFTRN</sequence>
<gene>
    <name evidence="11" type="ORF">CYMTET_22271</name>
</gene>
<dbReference type="InterPro" id="IPR050203">
    <property type="entry name" value="Trp-tRNA_synthetase"/>
</dbReference>
<evidence type="ECO:0000313" key="12">
    <source>
        <dbReference type="Proteomes" id="UP001190700"/>
    </source>
</evidence>
<evidence type="ECO:0000256" key="10">
    <source>
        <dbReference type="RuleBase" id="RU363036"/>
    </source>
</evidence>
<evidence type="ECO:0000256" key="8">
    <source>
        <dbReference type="ARBA" id="ARBA00023146"/>
    </source>
</evidence>
<dbReference type="GO" id="GO:0005739">
    <property type="term" value="C:mitochondrion"/>
    <property type="evidence" value="ECO:0007669"/>
    <property type="project" value="UniProtKB-SubCell"/>
</dbReference>
<keyword evidence="4 10" id="KW-0436">Ligase</keyword>
<dbReference type="AlphaFoldDB" id="A0AAE0L2B1"/>
<dbReference type="Gene3D" id="1.10.240.10">
    <property type="entry name" value="Tyrosyl-Transfer RNA Synthetase"/>
    <property type="match status" value="1"/>
</dbReference>
<keyword evidence="7 10" id="KW-0648">Protein biosynthesis</keyword>
<dbReference type="SUPFAM" id="SSF52374">
    <property type="entry name" value="Nucleotidylyl transferase"/>
    <property type="match status" value="1"/>
</dbReference>
<name>A0AAE0L2B1_9CHLO</name>
<dbReference type="GO" id="GO:0009507">
    <property type="term" value="C:chloroplast"/>
    <property type="evidence" value="ECO:0007669"/>
    <property type="project" value="TreeGrafter"/>
</dbReference>
<dbReference type="InterPro" id="IPR014729">
    <property type="entry name" value="Rossmann-like_a/b/a_fold"/>
</dbReference>
<dbReference type="GO" id="GO:0004830">
    <property type="term" value="F:tryptophan-tRNA ligase activity"/>
    <property type="evidence" value="ECO:0007669"/>
    <property type="project" value="UniProtKB-EC"/>
</dbReference>
<dbReference type="InterPro" id="IPR002305">
    <property type="entry name" value="aa-tRNA-synth_Ic"/>
</dbReference>
<dbReference type="PANTHER" id="PTHR43766">
    <property type="entry name" value="TRYPTOPHAN--TRNA LIGASE, MITOCHONDRIAL"/>
    <property type="match status" value="1"/>
</dbReference>
<evidence type="ECO:0000256" key="6">
    <source>
        <dbReference type="ARBA" id="ARBA00022840"/>
    </source>
</evidence>
<organism evidence="11 12">
    <name type="scientific">Cymbomonas tetramitiformis</name>
    <dbReference type="NCBI Taxonomy" id="36881"/>
    <lineage>
        <taxon>Eukaryota</taxon>
        <taxon>Viridiplantae</taxon>
        <taxon>Chlorophyta</taxon>
        <taxon>Pyramimonadophyceae</taxon>
        <taxon>Pyramimonadales</taxon>
        <taxon>Pyramimonadaceae</taxon>
        <taxon>Cymbomonas</taxon>
    </lineage>
</organism>
<evidence type="ECO:0000256" key="3">
    <source>
        <dbReference type="ARBA" id="ARBA00013161"/>
    </source>
</evidence>
<dbReference type="NCBIfam" id="TIGR00233">
    <property type="entry name" value="trpS"/>
    <property type="match status" value="1"/>
</dbReference>
<dbReference type="InterPro" id="IPR002306">
    <property type="entry name" value="Trp-tRNA-ligase"/>
</dbReference>
<dbReference type="PRINTS" id="PR01039">
    <property type="entry name" value="TRNASYNTHTRP"/>
</dbReference>
<keyword evidence="12" id="KW-1185">Reference proteome</keyword>
<accession>A0AAE0L2B1</accession>
<evidence type="ECO:0000256" key="4">
    <source>
        <dbReference type="ARBA" id="ARBA00022598"/>
    </source>
</evidence>
<evidence type="ECO:0000256" key="1">
    <source>
        <dbReference type="ARBA" id="ARBA00004173"/>
    </source>
</evidence>
<keyword evidence="5 10" id="KW-0547">Nucleotide-binding</keyword>
<evidence type="ECO:0000256" key="5">
    <source>
        <dbReference type="ARBA" id="ARBA00022741"/>
    </source>
</evidence>
<dbReference type="GO" id="GO:0005524">
    <property type="term" value="F:ATP binding"/>
    <property type="evidence" value="ECO:0007669"/>
    <property type="project" value="UniProtKB-KW"/>
</dbReference>
<dbReference type="Gene3D" id="3.40.50.620">
    <property type="entry name" value="HUPs"/>
    <property type="match status" value="1"/>
</dbReference>
<dbReference type="Proteomes" id="UP001190700">
    <property type="component" value="Unassembled WGS sequence"/>
</dbReference>
<dbReference type="PANTHER" id="PTHR43766:SF1">
    <property type="entry name" value="TRYPTOPHAN--TRNA LIGASE, MITOCHONDRIAL"/>
    <property type="match status" value="1"/>
</dbReference>
<keyword evidence="8 10" id="KW-0030">Aminoacyl-tRNA synthetase</keyword>
<evidence type="ECO:0000256" key="2">
    <source>
        <dbReference type="ARBA" id="ARBA00005594"/>
    </source>
</evidence>
<comment type="subcellular location">
    <subcellularLocation>
        <location evidence="1">Mitochondrion</location>
    </subcellularLocation>
</comment>
<evidence type="ECO:0000313" key="11">
    <source>
        <dbReference type="EMBL" id="KAK3269282.1"/>
    </source>
</evidence>
<comment type="similarity">
    <text evidence="2 10">Belongs to the class-I aminoacyl-tRNA synthetase family.</text>
</comment>
<protein>
    <recommendedName>
        <fullName evidence="3">tryptophan--tRNA ligase</fullName>
        <ecNumber evidence="3">6.1.1.2</ecNumber>
    </recommendedName>
    <alternativeName>
        <fullName evidence="9">Tryptophanyl-tRNA synthetase</fullName>
    </alternativeName>
</protein>
<evidence type="ECO:0000256" key="7">
    <source>
        <dbReference type="ARBA" id="ARBA00022917"/>
    </source>
</evidence>
<reference evidence="11 12" key="1">
    <citation type="journal article" date="2015" name="Genome Biol. Evol.">
        <title>Comparative Genomics of a Bacterivorous Green Alga Reveals Evolutionary Causalities and Consequences of Phago-Mixotrophic Mode of Nutrition.</title>
        <authorList>
            <person name="Burns J.A."/>
            <person name="Paasch A."/>
            <person name="Narechania A."/>
            <person name="Kim E."/>
        </authorList>
    </citation>
    <scope>NUCLEOTIDE SEQUENCE [LARGE SCALE GENOMIC DNA]</scope>
    <source>
        <strain evidence="11 12">PLY_AMNH</strain>
    </source>
</reference>
<keyword evidence="6 10" id="KW-0067">ATP-binding</keyword>